<accession>A0A5C6BP95</accession>
<dbReference type="OrthoDB" id="300964at2"/>
<organism evidence="2 3">
    <name type="scientific">Symmachiella macrocystis</name>
    <dbReference type="NCBI Taxonomy" id="2527985"/>
    <lineage>
        <taxon>Bacteria</taxon>
        <taxon>Pseudomonadati</taxon>
        <taxon>Planctomycetota</taxon>
        <taxon>Planctomycetia</taxon>
        <taxon>Planctomycetales</taxon>
        <taxon>Planctomycetaceae</taxon>
        <taxon>Symmachiella</taxon>
    </lineage>
</organism>
<feature type="transmembrane region" description="Helical" evidence="1">
    <location>
        <begin position="78"/>
        <end position="101"/>
    </location>
</feature>
<dbReference type="Proteomes" id="UP000320735">
    <property type="component" value="Unassembled WGS sequence"/>
</dbReference>
<dbReference type="RefSeq" id="WP_146370892.1">
    <property type="nucleotide sequence ID" value="NZ_SJPP01000001.1"/>
</dbReference>
<sequence>MDKTFPIQCRSCAEILDVAADMDAAAPFNCPLCGADIAAAEAEDFDLPCPAEVVVEEQRSERLRFRLRSSLPGSNGQMLRFLFSWALPIDALFLGICIVSVSNGHPATVFEIFTLVALSAFMALFLAVFFRFRSTFIELSGGQLTIGVRLWFIRSQRQRPIDAITCVESRSIKSDLWPFRSHVYFTRVQVGQWGRQFAESSNPDPARYVTHLIRRQLITMGHKLHDG</sequence>
<reference evidence="2 3" key="1">
    <citation type="submission" date="2019-02" db="EMBL/GenBank/DDBJ databases">
        <title>Deep-cultivation of Planctomycetes and their phenomic and genomic characterization uncovers novel biology.</title>
        <authorList>
            <person name="Wiegand S."/>
            <person name="Jogler M."/>
            <person name="Boedeker C."/>
            <person name="Pinto D."/>
            <person name="Vollmers J."/>
            <person name="Rivas-Marin E."/>
            <person name="Kohn T."/>
            <person name="Peeters S.H."/>
            <person name="Heuer A."/>
            <person name="Rast P."/>
            <person name="Oberbeckmann S."/>
            <person name="Bunk B."/>
            <person name="Jeske O."/>
            <person name="Meyerdierks A."/>
            <person name="Storesund J.E."/>
            <person name="Kallscheuer N."/>
            <person name="Luecker S."/>
            <person name="Lage O.M."/>
            <person name="Pohl T."/>
            <person name="Merkel B.J."/>
            <person name="Hornburger P."/>
            <person name="Mueller R.-W."/>
            <person name="Bruemmer F."/>
            <person name="Labrenz M."/>
            <person name="Spormann A.M."/>
            <person name="Op Den Camp H."/>
            <person name="Overmann J."/>
            <person name="Amann R."/>
            <person name="Jetten M.S.M."/>
            <person name="Mascher T."/>
            <person name="Medema M.H."/>
            <person name="Devos D.P."/>
            <person name="Kaster A.-K."/>
            <person name="Ovreas L."/>
            <person name="Rohde M."/>
            <person name="Galperin M.Y."/>
            <person name="Jogler C."/>
        </authorList>
    </citation>
    <scope>NUCLEOTIDE SEQUENCE [LARGE SCALE GENOMIC DNA]</scope>
    <source>
        <strain evidence="2 3">CA54</strain>
    </source>
</reference>
<keyword evidence="1" id="KW-1133">Transmembrane helix</keyword>
<gene>
    <name evidence="2" type="ORF">CA54_24220</name>
</gene>
<name>A0A5C6BP95_9PLAN</name>
<proteinExistence type="predicted"/>
<evidence type="ECO:0000256" key="1">
    <source>
        <dbReference type="SAM" id="Phobius"/>
    </source>
</evidence>
<evidence type="ECO:0000313" key="3">
    <source>
        <dbReference type="Proteomes" id="UP000320735"/>
    </source>
</evidence>
<comment type="caution">
    <text evidence="2">The sequence shown here is derived from an EMBL/GenBank/DDBJ whole genome shotgun (WGS) entry which is preliminary data.</text>
</comment>
<keyword evidence="1" id="KW-0472">Membrane</keyword>
<evidence type="ECO:0000313" key="2">
    <source>
        <dbReference type="EMBL" id="TWU13587.1"/>
    </source>
</evidence>
<keyword evidence="3" id="KW-1185">Reference proteome</keyword>
<protein>
    <submittedName>
        <fullName evidence="2">Uncharacterized protein</fullName>
    </submittedName>
</protein>
<dbReference type="EMBL" id="SJPP01000001">
    <property type="protein sequence ID" value="TWU13587.1"/>
    <property type="molecule type" value="Genomic_DNA"/>
</dbReference>
<dbReference type="AlphaFoldDB" id="A0A5C6BP95"/>
<keyword evidence="1" id="KW-0812">Transmembrane</keyword>
<feature type="transmembrane region" description="Helical" evidence="1">
    <location>
        <begin position="107"/>
        <end position="130"/>
    </location>
</feature>